<dbReference type="STRING" id="1003.SAMN04488541_102845"/>
<protein>
    <submittedName>
        <fullName evidence="1">Uncharacterized protein</fullName>
    </submittedName>
</protein>
<proteinExistence type="predicted"/>
<gene>
    <name evidence="1" type="ORF">SAMN04488541_102845</name>
</gene>
<dbReference type="Proteomes" id="UP000199513">
    <property type="component" value="Unassembled WGS sequence"/>
</dbReference>
<dbReference type="RefSeq" id="WP_091548157.1">
    <property type="nucleotide sequence ID" value="NZ_FONY01000028.1"/>
</dbReference>
<evidence type="ECO:0000313" key="2">
    <source>
        <dbReference type="Proteomes" id="UP000199513"/>
    </source>
</evidence>
<dbReference type="OrthoDB" id="825489at2"/>
<dbReference type="AlphaFoldDB" id="A0A1I2I1Y2"/>
<name>A0A1I2I1Y2_9BACT</name>
<organism evidence="1 2">
    <name type="scientific">Thermoflexibacter ruber</name>
    <dbReference type="NCBI Taxonomy" id="1003"/>
    <lineage>
        <taxon>Bacteria</taxon>
        <taxon>Pseudomonadati</taxon>
        <taxon>Bacteroidota</taxon>
        <taxon>Cytophagia</taxon>
        <taxon>Cytophagales</taxon>
        <taxon>Thermoflexibacteraceae</taxon>
        <taxon>Thermoflexibacter</taxon>
    </lineage>
</organism>
<reference evidence="1 2" key="1">
    <citation type="submission" date="2016-10" db="EMBL/GenBank/DDBJ databases">
        <authorList>
            <person name="de Groot N.N."/>
        </authorList>
    </citation>
    <scope>NUCLEOTIDE SEQUENCE [LARGE SCALE GENOMIC DNA]</scope>
    <source>
        <strain>GEY</strain>
        <strain evidence="2">DSM 9560</strain>
    </source>
</reference>
<keyword evidence="2" id="KW-1185">Reference proteome</keyword>
<accession>A0A1I2I1Y2</accession>
<sequence length="133" mass="15827">MKKFFALVLSLHFLAISFLPNDGVLELFKVSHLIKHFTHHQVVHQEDIDFLEFLTLHYLDPVHQQKDAHEHTDLPFQSSVQHISHVHFVFLPPPSFAWSMEWEDFPTIKSYKTTYQESYFSAFHLSIWQPPRV</sequence>
<evidence type="ECO:0000313" key="1">
    <source>
        <dbReference type="EMBL" id="SFF36409.1"/>
    </source>
</evidence>
<dbReference type="EMBL" id="FONY01000028">
    <property type="protein sequence ID" value="SFF36409.1"/>
    <property type="molecule type" value="Genomic_DNA"/>
</dbReference>